<protein>
    <submittedName>
        <fullName evidence="1">Uncharacterized protein</fullName>
    </submittedName>
</protein>
<dbReference type="InterPro" id="IPR029063">
    <property type="entry name" value="SAM-dependent_MTases_sf"/>
</dbReference>
<evidence type="ECO:0000313" key="1">
    <source>
        <dbReference type="EMBL" id="MFC4656930.1"/>
    </source>
</evidence>
<accession>A0ABV9JRV9</accession>
<dbReference type="RefSeq" id="WP_377336468.1">
    <property type="nucleotide sequence ID" value="NZ_JBHSGB010000017.1"/>
</dbReference>
<name>A0ABV9JRV9_9GAMM</name>
<dbReference type="EMBL" id="JBHSGB010000017">
    <property type="protein sequence ID" value="MFC4656930.1"/>
    <property type="molecule type" value="Genomic_DNA"/>
</dbReference>
<comment type="caution">
    <text evidence="1">The sequence shown here is derived from an EMBL/GenBank/DDBJ whole genome shotgun (WGS) entry which is preliminary data.</text>
</comment>
<dbReference type="Gene3D" id="3.40.50.150">
    <property type="entry name" value="Vaccinia Virus protein VP39"/>
    <property type="match status" value="1"/>
</dbReference>
<proteinExistence type="predicted"/>
<dbReference type="SUPFAM" id="SSF53335">
    <property type="entry name" value="S-adenosyl-L-methionine-dependent methyltransferases"/>
    <property type="match status" value="1"/>
</dbReference>
<evidence type="ECO:0000313" key="2">
    <source>
        <dbReference type="Proteomes" id="UP001595962"/>
    </source>
</evidence>
<reference evidence="2" key="1">
    <citation type="journal article" date="2019" name="Int. J. Syst. Evol. Microbiol.">
        <title>The Global Catalogue of Microorganisms (GCM) 10K type strain sequencing project: providing services to taxonomists for standard genome sequencing and annotation.</title>
        <authorList>
            <consortium name="The Broad Institute Genomics Platform"/>
            <consortium name="The Broad Institute Genome Sequencing Center for Infectious Disease"/>
            <person name="Wu L."/>
            <person name="Ma J."/>
        </authorList>
    </citation>
    <scope>NUCLEOTIDE SEQUENCE [LARGE SCALE GENOMIC DNA]</scope>
    <source>
        <strain evidence="2">DT28</strain>
    </source>
</reference>
<gene>
    <name evidence="1" type="ORF">ACFO3I_18065</name>
</gene>
<sequence>MEQQLFSQQLADLPVAPIAALSDPQCQGLRLIVAGETAASARAVQQLTAAGAEIIAIFGADSVVGWAIPPDCAELLAAETRYDALLLIGPAELMLLDIFAAYRERLRLYRPASDPREQQNLAWLSDEVSRRVLTQQLYLLRHHCYLDGFSAEAGGQYTHPKVHAVAGEQILCIGPYLGKPFQAFALTSGGQFQAHCLEANPFTYAELCINLVSWGMHQQVRPVCAGAWSSTGMVAFASEGHTGGGNVLALDGHTALQAGEIDLAIFTYAVDDYVRESGFVPTLLESGRIGIATEVVKGAKETICRHKPKLILLDYPHTEAIALIKQWVPEYQVYYSECGRGSYGVFFLQI</sequence>
<organism evidence="1 2">
    <name type="scientific">Rheinheimera marina</name>
    <dbReference type="NCBI Taxonomy" id="1774958"/>
    <lineage>
        <taxon>Bacteria</taxon>
        <taxon>Pseudomonadati</taxon>
        <taxon>Pseudomonadota</taxon>
        <taxon>Gammaproteobacteria</taxon>
        <taxon>Chromatiales</taxon>
        <taxon>Chromatiaceae</taxon>
        <taxon>Rheinheimera</taxon>
    </lineage>
</organism>
<keyword evidence="2" id="KW-1185">Reference proteome</keyword>
<dbReference type="Proteomes" id="UP001595962">
    <property type="component" value="Unassembled WGS sequence"/>
</dbReference>